<dbReference type="AlphaFoldDB" id="A0AAE2MH80"/>
<evidence type="ECO:0000313" key="2">
    <source>
        <dbReference type="Proteomes" id="UP000538507"/>
    </source>
</evidence>
<sequence>MGRDQTTGLHANSGALIDVSHDDFFQHKRSSND</sequence>
<evidence type="ECO:0000313" key="1">
    <source>
        <dbReference type="EMBL" id="MBB4289129.1"/>
    </source>
</evidence>
<reference evidence="1 2" key="1">
    <citation type="submission" date="2020-08" db="EMBL/GenBank/DDBJ databases">
        <title>Genomic Encyclopedia of Type Strains, Phase IV (KMG-V): Genome sequencing to study the core and pangenomes of soil and plant-associated prokaryotes.</title>
        <authorList>
            <person name="Whitman W."/>
        </authorList>
    </citation>
    <scope>NUCLEOTIDE SEQUENCE [LARGE SCALE GENOMIC DNA]</scope>
    <source>
        <strain evidence="1 2">SEMIA 415</strain>
    </source>
</reference>
<proteinExistence type="predicted"/>
<dbReference type="Proteomes" id="UP000538507">
    <property type="component" value="Unassembled WGS sequence"/>
</dbReference>
<comment type="caution">
    <text evidence="1">The sequence shown here is derived from an EMBL/GenBank/DDBJ whole genome shotgun (WGS) entry which is preliminary data.</text>
</comment>
<protein>
    <submittedName>
        <fullName evidence="1">Uncharacterized protein</fullName>
    </submittedName>
</protein>
<organism evidence="1 2">
    <name type="scientific">Rhizobium leguminosarum</name>
    <dbReference type="NCBI Taxonomy" id="384"/>
    <lineage>
        <taxon>Bacteria</taxon>
        <taxon>Pseudomonadati</taxon>
        <taxon>Pseudomonadota</taxon>
        <taxon>Alphaproteobacteria</taxon>
        <taxon>Hyphomicrobiales</taxon>
        <taxon>Rhizobiaceae</taxon>
        <taxon>Rhizobium/Agrobacterium group</taxon>
        <taxon>Rhizobium</taxon>
    </lineage>
</organism>
<dbReference type="EMBL" id="JACIGO010000001">
    <property type="protein sequence ID" value="MBB4289129.1"/>
    <property type="molecule type" value="Genomic_DNA"/>
</dbReference>
<name>A0AAE2MH80_RHILE</name>
<gene>
    <name evidence="1" type="ORF">GGE16_001145</name>
</gene>
<accession>A0AAE2MH80</accession>